<comment type="subcellular location">
    <subcellularLocation>
        <location evidence="1">Nucleus</location>
    </subcellularLocation>
</comment>
<dbReference type="Proteomes" id="UP000813461">
    <property type="component" value="Unassembled WGS sequence"/>
</dbReference>
<feature type="region of interest" description="Disordered" evidence="13">
    <location>
        <begin position="522"/>
        <end position="662"/>
    </location>
</feature>
<proteinExistence type="inferred from homology"/>
<evidence type="ECO:0000256" key="12">
    <source>
        <dbReference type="ARBA" id="ARBA00042677"/>
    </source>
</evidence>
<protein>
    <recommendedName>
        <fullName evidence="11">Protein artemis</fullName>
    </recommendedName>
    <alternativeName>
        <fullName evidence="12">DNA cross-link repair 1C protein</fullName>
    </alternativeName>
</protein>
<feature type="compositionally biased region" description="Acidic residues" evidence="13">
    <location>
        <begin position="529"/>
        <end position="539"/>
    </location>
</feature>
<evidence type="ECO:0000256" key="6">
    <source>
        <dbReference type="ARBA" id="ARBA00022801"/>
    </source>
</evidence>
<dbReference type="InterPro" id="IPR011084">
    <property type="entry name" value="DRMBL"/>
</dbReference>
<dbReference type="GO" id="GO:0005634">
    <property type="term" value="C:nucleus"/>
    <property type="evidence" value="ECO:0007669"/>
    <property type="project" value="UniProtKB-SubCell"/>
</dbReference>
<dbReference type="GO" id="GO:0004519">
    <property type="term" value="F:endonuclease activity"/>
    <property type="evidence" value="ECO:0007669"/>
    <property type="project" value="UniProtKB-KW"/>
</dbReference>
<feature type="region of interest" description="Disordered" evidence="13">
    <location>
        <begin position="675"/>
        <end position="696"/>
    </location>
</feature>
<reference evidence="16" key="1">
    <citation type="journal article" date="2021" name="Nat. Commun.">
        <title>Genetic determinants of endophytism in the Arabidopsis root mycobiome.</title>
        <authorList>
            <person name="Mesny F."/>
            <person name="Miyauchi S."/>
            <person name="Thiergart T."/>
            <person name="Pickel B."/>
            <person name="Atanasova L."/>
            <person name="Karlsson M."/>
            <person name="Huettel B."/>
            <person name="Barry K.W."/>
            <person name="Haridas S."/>
            <person name="Chen C."/>
            <person name="Bauer D."/>
            <person name="Andreopoulos W."/>
            <person name="Pangilinan J."/>
            <person name="LaButti K."/>
            <person name="Riley R."/>
            <person name="Lipzen A."/>
            <person name="Clum A."/>
            <person name="Drula E."/>
            <person name="Henrissat B."/>
            <person name="Kohler A."/>
            <person name="Grigoriev I.V."/>
            <person name="Martin F.M."/>
            <person name="Hacquard S."/>
        </authorList>
    </citation>
    <scope>NUCLEOTIDE SEQUENCE</scope>
    <source>
        <strain evidence="16">MPI-SDFR-AT-0120</strain>
    </source>
</reference>
<feature type="compositionally biased region" description="Low complexity" evidence="13">
    <location>
        <begin position="576"/>
        <end position="590"/>
    </location>
</feature>
<evidence type="ECO:0000259" key="14">
    <source>
        <dbReference type="Pfam" id="PF07522"/>
    </source>
</evidence>
<keyword evidence="10" id="KW-0539">Nucleus</keyword>
<dbReference type="InterPro" id="IPR001279">
    <property type="entry name" value="Metallo-B-lactamas"/>
</dbReference>
<evidence type="ECO:0000259" key="15">
    <source>
        <dbReference type="Pfam" id="PF12706"/>
    </source>
</evidence>
<dbReference type="GO" id="GO:0036297">
    <property type="term" value="P:interstrand cross-link repair"/>
    <property type="evidence" value="ECO:0007669"/>
    <property type="project" value="TreeGrafter"/>
</dbReference>
<dbReference type="Gene3D" id="3.60.15.10">
    <property type="entry name" value="Ribonuclease Z/Hydroxyacylglutathione hydrolase-like"/>
    <property type="match status" value="1"/>
</dbReference>
<accession>A0A8K0VXL3</accession>
<evidence type="ECO:0000256" key="10">
    <source>
        <dbReference type="ARBA" id="ARBA00023242"/>
    </source>
</evidence>
<dbReference type="PANTHER" id="PTHR23240">
    <property type="entry name" value="DNA CROSS-LINK REPAIR PROTEIN PSO2/SNM1-RELATED"/>
    <property type="match status" value="1"/>
</dbReference>
<dbReference type="EMBL" id="JAGMVJ010000011">
    <property type="protein sequence ID" value="KAH7086245.1"/>
    <property type="molecule type" value="Genomic_DNA"/>
</dbReference>
<dbReference type="GO" id="GO:0000723">
    <property type="term" value="P:telomere maintenance"/>
    <property type="evidence" value="ECO:0007669"/>
    <property type="project" value="TreeGrafter"/>
</dbReference>
<evidence type="ECO:0000313" key="17">
    <source>
        <dbReference type="Proteomes" id="UP000813461"/>
    </source>
</evidence>
<evidence type="ECO:0000256" key="4">
    <source>
        <dbReference type="ARBA" id="ARBA00022759"/>
    </source>
</evidence>
<evidence type="ECO:0000256" key="5">
    <source>
        <dbReference type="ARBA" id="ARBA00022763"/>
    </source>
</evidence>
<evidence type="ECO:0000256" key="7">
    <source>
        <dbReference type="ARBA" id="ARBA00022839"/>
    </source>
</evidence>
<keyword evidence="5" id="KW-0227">DNA damage</keyword>
<evidence type="ECO:0000256" key="13">
    <source>
        <dbReference type="SAM" id="MobiDB-lite"/>
    </source>
</evidence>
<gene>
    <name evidence="16" type="ORF">FB567DRAFT_65591</name>
</gene>
<keyword evidence="7" id="KW-0269">Exonuclease</keyword>
<evidence type="ECO:0000256" key="9">
    <source>
        <dbReference type="ARBA" id="ARBA00023204"/>
    </source>
</evidence>
<dbReference type="InterPro" id="IPR036866">
    <property type="entry name" value="RibonucZ/Hydroxyglut_hydro"/>
</dbReference>
<evidence type="ECO:0000256" key="8">
    <source>
        <dbReference type="ARBA" id="ARBA00023172"/>
    </source>
</evidence>
<keyword evidence="3" id="KW-0540">Nuclease</keyword>
<keyword evidence="6" id="KW-0378">Hydrolase</keyword>
<evidence type="ECO:0000256" key="2">
    <source>
        <dbReference type="ARBA" id="ARBA00010304"/>
    </source>
</evidence>
<evidence type="ECO:0000313" key="16">
    <source>
        <dbReference type="EMBL" id="KAH7086245.1"/>
    </source>
</evidence>
<dbReference type="PANTHER" id="PTHR23240:SF8">
    <property type="entry name" value="PROTEIN ARTEMIS"/>
    <property type="match status" value="1"/>
</dbReference>
<dbReference type="OrthoDB" id="5561659at2759"/>
<feature type="domain" description="DNA repair metallo-beta-lactamase" evidence="14">
    <location>
        <begin position="440"/>
        <end position="476"/>
    </location>
</feature>
<dbReference type="GO" id="GO:0035312">
    <property type="term" value="F:5'-3' DNA exonuclease activity"/>
    <property type="evidence" value="ECO:0007669"/>
    <property type="project" value="TreeGrafter"/>
</dbReference>
<comment type="similarity">
    <text evidence="2">Belongs to the DNA repair metallo-beta-lactamase (DRMBL) family.</text>
</comment>
<comment type="caution">
    <text evidence="16">The sequence shown here is derived from an EMBL/GenBank/DDBJ whole genome shotgun (WGS) entry which is preliminary data.</text>
</comment>
<dbReference type="SUPFAM" id="SSF56281">
    <property type="entry name" value="Metallo-hydrolase/oxidoreductase"/>
    <property type="match status" value="1"/>
</dbReference>
<dbReference type="Pfam" id="PF07522">
    <property type="entry name" value="DRMBL"/>
    <property type="match status" value="1"/>
</dbReference>
<evidence type="ECO:0000256" key="1">
    <source>
        <dbReference type="ARBA" id="ARBA00004123"/>
    </source>
</evidence>
<keyword evidence="9" id="KW-0234">DNA repair</keyword>
<feature type="domain" description="Metallo-beta-lactamase" evidence="15">
    <location>
        <begin position="23"/>
        <end position="145"/>
    </location>
</feature>
<dbReference type="AlphaFoldDB" id="A0A8K0VXL3"/>
<dbReference type="Pfam" id="PF12706">
    <property type="entry name" value="Lactamase_B_2"/>
    <property type="match status" value="1"/>
</dbReference>
<sequence length="696" mass="78615">MSTFKGIIAEFPQIRVDYFRQQQDHKPPLACFLSHVHSDHLTGLESIRAPFVYCSAATKEILLRLEKYHYRINFAKGILESRNVTYDRSMRKLAKSLPLDTPTMIELSPGNSIRVTLIDANHCVGAVMFLIEGDDKAILYTGDIRAEMWWVNSLVQNPLMLPYTFGNSRLDCIYLDTTFATKSQPYRNFPSKSDGLHELLDEVRGYPDDTIFYFHAWTFGYENVWIALSAFLKSRIHLDDYRARIYGSLSTLDKKQLREVGLNVQSDNKSLREFGLEIREAPALCGFRNGNHIQPGCLTSRESVRIHSCERGMGCRVMDRDANATIVHIIPIITRSNGIEIAELGAGGGKGDLDQKEELETGDIAELGKLMELCAKTIKDETLLSQVLALLQQTLADGGGRLDLDMKLQKVDENSQDALSIQSLVSALSSNASKDPTTIETPRNKTIRFPYSRHSSYSELCELVAAFKPKDVFPCTVDEESWTPEMSMQSLFGEFCSANIFRHDIEMMALYEARLQREEQLKRSRQETQEDTQITEEEIVSPFATKRPRPDEDEFATPQEFLDGTKDKPIDVDEASIPPTIPSHIPHLPLSSEEPETQIRRSPFPPPRSVDAHPSPLISTSPLPRPISPSRPTIDLTKSASPPPTLPPRSATRPRRPRMTNTRLAYEAAIGTHLTWADYGGLTSTRRREDREEEEL</sequence>
<name>A0A8K0VXL3_9PLEO</name>
<dbReference type="GO" id="GO:0006310">
    <property type="term" value="P:DNA recombination"/>
    <property type="evidence" value="ECO:0007669"/>
    <property type="project" value="UniProtKB-KW"/>
</dbReference>
<evidence type="ECO:0000256" key="11">
    <source>
        <dbReference type="ARBA" id="ARBA00039759"/>
    </source>
</evidence>
<evidence type="ECO:0000256" key="3">
    <source>
        <dbReference type="ARBA" id="ARBA00022722"/>
    </source>
</evidence>
<dbReference type="GO" id="GO:0006303">
    <property type="term" value="P:double-strand break repair via nonhomologous end joining"/>
    <property type="evidence" value="ECO:0007669"/>
    <property type="project" value="TreeGrafter"/>
</dbReference>
<keyword evidence="17" id="KW-1185">Reference proteome</keyword>
<keyword evidence="4" id="KW-0255">Endonuclease</keyword>
<organism evidence="16 17">
    <name type="scientific">Paraphoma chrysanthemicola</name>
    <dbReference type="NCBI Taxonomy" id="798071"/>
    <lineage>
        <taxon>Eukaryota</taxon>
        <taxon>Fungi</taxon>
        <taxon>Dikarya</taxon>
        <taxon>Ascomycota</taxon>
        <taxon>Pezizomycotina</taxon>
        <taxon>Dothideomycetes</taxon>
        <taxon>Pleosporomycetidae</taxon>
        <taxon>Pleosporales</taxon>
        <taxon>Pleosporineae</taxon>
        <taxon>Phaeosphaeriaceae</taxon>
        <taxon>Paraphoma</taxon>
    </lineage>
</organism>
<dbReference type="GO" id="GO:0003684">
    <property type="term" value="F:damaged DNA binding"/>
    <property type="evidence" value="ECO:0007669"/>
    <property type="project" value="TreeGrafter"/>
</dbReference>
<keyword evidence="8" id="KW-0233">DNA recombination</keyword>